<organism evidence="1 2">
    <name type="scientific">Triticum urartu</name>
    <name type="common">Red wild einkorn</name>
    <name type="synonym">Crithodium urartu</name>
    <dbReference type="NCBI Taxonomy" id="4572"/>
    <lineage>
        <taxon>Eukaryota</taxon>
        <taxon>Viridiplantae</taxon>
        <taxon>Streptophyta</taxon>
        <taxon>Embryophyta</taxon>
        <taxon>Tracheophyta</taxon>
        <taxon>Spermatophyta</taxon>
        <taxon>Magnoliopsida</taxon>
        <taxon>Liliopsida</taxon>
        <taxon>Poales</taxon>
        <taxon>Poaceae</taxon>
        <taxon>BOP clade</taxon>
        <taxon>Pooideae</taxon>
        <taxon>Triticodae</taxon>
        <taxon>Triticeae</taxon>
        <taxon>Triticinae</taxon>
        <taxon>Triticum</taxon>
    </lineage>
</organism>
<keyword evidence="2" id="KW-1185">Reference proteome</keyword>
<proteinExistence type="predicted"/>
<dbReference type="AlphaFoldDB" id="A0A8R7Q831"/>
<gene>
    <name evidence="1" type="primary">LOC125552907</name>
</gene>
<evidence type="ECO:0000313" key="2">
    <source>
        <dbReference type="Proteomes" id="UP000015106"/>
    </source>
</evidence>
<name>A0A8R7Q831_TRIUA</name>
<accession>A0A8R7Q831</accession>
<sequence length="102" mass="11350">IKESHTRPIPASNAVRCWVHPLYKTLPVLPIHPSALSSRFHRLSLPCLSPALLQSPLLAHRPQANSSREIIHRLLPRRRLDAVGVLPVIVMRSGASRTTTDC</sequence>
<reference evidence="1" key="2">
    <citation type="submission" date="2018-03" db="EMBL/GenBank/DDBJ databases">
        <title>The Triticum urartu genome reveals the dynamic nature of wheat genome evolution.</title>
        <authorList>
            <person name="Ling H."/>
            <person name="Ma B."/>
            <person name="Shi X."/>
            <person name="Liu H."/>
            <person name="Dong L."/>
            <person name="Sun H."/>
            <person name="Cao Y."/>
            <person name="Gao Q."/>
            <person name="Zheng S."/>
            <person name="Li Y."/>
            <person name="Yu Y."/>
            <person name="Du H."/>
            <person name="Qi M."/>
            <person name="Li Y."/>
            <person name="Yu H."/>
            <person name="Cui Y."/>
            <person name="Wang N."/>
            <person name="Chen C."/>
            <person name="Wu H."/>
            <person name="Zhao Y."/>
            <person name="Zhang J."/>
            <person name="Li Y."/>
            <person name="Zhou W."/>
            <person name="Zhang B."/>
            <person name="Hu W."/>
            <person name="Eijk M."/>
            <person name="Tang J."/>
            <person name="Witsenboer H."/>
            <person name="Zhao S."/>
            <person name="Li Z."/>
            <person name="Zhang A."/>
            <person name="Wang D."/>
            <person name="Liang C."/>
        </authorList>
    </citation>
    <scope>NUCLEOTIDE SEQUENCE [LARGE SCALE GENOMIC DNA]</scope>
    <source>
        <strain evidence="1">cv. G1812</strain>
    </source>
</reference>
<dbReference type="Gramene" id="TuG1812G0400003393.01.T03">
    <property type="protein sequence ID" value="TuG1812G0400003393.01.T03"/>
    <property type="gene ID" value="TuG1812G0400003393.01"/>
</dbReference>
<evidence type="ECO:0000313" key="1">
    <source>
        <dbReference type="EnsemblPlants" id="TuG1812G0400003393.01.T03"/>
    </source>
</evidence>
<dbReference type="EnsemblPlants" id="TuG1812G0400003393.01.T03">
    <property type="protein sequence ID" value="TuG1812G0400003393.01.T03"/>
    <property type="gene ID" value="TuG1812G0400003393.01"/>
</dbReference>
<reference evidence="1" key="3">
    <citation type="submission" date="2022-06" db="UniProtKB">
        <authorList>
            <consortium name="EnsemblPlants"/>
        </authorList>
    </citation>
    <scope>IDENTIFICATION</scope>
</reference>
<reference evidence="2" key="1">
    <citation type="journal article" date="2013" name="Nature">
        <title>Draft genome of the wheat A-genome progenitor Triticum urartu.</title>
        <authorList>
            <person name="Ling H.Q."/>
            <person name="Zhao S."/>
            <person name="Liu D."/>
            <person name="Wang J."/>
            <person name="Sun H."/>
            <person name="Zhang C."/>
            <person name="Fan H."/>
            <person name="Li D."/>
            <person name="Dong L."/>
            <person name="Tao Y."/>
            <person name="Gao C."/>
            <person name="Wu H."/>
            <person name="Li Y."/>
            <person name="Cui Y."/>
            <person name="Guo X."/>
            <person name="Zheng S."/>
            <person name="Wang B."/>
            <person name="Yu K."/>
            <person name="Liang Q."/>
            <person name="Yang W."/>
            <person name="Lou X."/>
            <person name="Chen J."/>
            <person name="Feng M."/>
            <person name="Jian J."/>
            <person name="Zhang X."/>
            <person name="Luo G."/>
            <person name="Jiang Y."/>
            <person name="Liu J."/>
            <person name="Wang Z."/>
            <person name="Sha Y."/>
            <person name="Zhang B."/>
            <person name="Wu H."/>
            <person name="Tang D."/>
            <person name="Shen Q."/>
            <person name="Xue P."/>
            <person name="Zou S."/>
            <person name="Wang X."/>
            <person name="Liu X."/>
            <person name="Wang F."/>
            <person name="Yang Y."/>
            <person name="An X."/>
            <person name="Dong Z."/>
            <person name="Zhang K."/>
            <person name="Zhang X."/>
            <person name="Luo M.C."/>
            <person name="Dvorak J."/>
            <person name="Tong Y."/>
            <person name="Wang J."/>
            <person name="Yang H."/>
            <person name="Li Z."/>
            <person name="Wang D."/>
            <person name="Zhang A."/>
            <person name="Wang J."/>
        </authorList>
    </citation>
    <scope>NUCLEOTIDE SEQUENCE</scope>
    <source>
        <strain evidence="2">cv. G1812</strain>
    </source>
</reference>
<dbReference type="Proteomes" id="UP000015106">
    <property type="component" value="Chromosome 4"/>
</dbReference>
<protein>
    <submittedName>
        <fullName evidence="1">Uncharacterized protein</fullName>
    </submittedName>
</protein>